<dbReference type="InterPro" id="IPR036866">
    <property type="entry name" value="RibonucZ/Hydroxyglut_hydro"/>
</dbReference>
<dbReference type="PANTHER" id="PTHR32145">
    <property type="entry name" value="DIFLAVIN FLAVOPROTEIN A 2-RELATED"/>
    <property type="match status" value="1"/>
</dbReference>
<gene>
    <name evidence="6" type="ORF">DW070_00550</name>
</gene>
<comment type="cofactor">
    <cofactor evidence="1">
        <name>Fe cation</name>
        <dbReference type="ChEBI" id="CHEBI:24875"/>
    </cofactor>
</comment>
<sequence length="449" mass="51144">MNGVRKVTEDLYWVGVNDKRIELFENIHPIPEGVSYNAYLLLDEKTVLFDTVDWSGCRVFLENIAAVLDGRKLDYLVVNHMEPDHAASLEEVLIRYPECKVISNEKAFMFMRQFGFDVDGREDTVKEGDTRCFGKHTVTFLMAQMVHWPEAMVTFDTTNGVLFSADAFGSFGSLDGRLFDDEVNFDRDWIDNARRYFTNIVGKYGPFVQQLLAKAKTAPIKMFCPLHGPVWRTNLGYYLDKHDKWSRYIPEENGVMIVYASMYGNTESAAQALAAQLCEKGVTNVRVYDVSKTHVSYLVAEAFKYSHIVLASVTYNLNIYPVMEDFLHHLKVLNLSKRVFGIIENGSWAIKSGSLMEQYIDENLKDCKILNARMTINSSANRSNASELDALSDAIVKSVAIEEKAFEQRVIDDAAFAEEEARKAAFKKLSAKERMALMREKHRQEKGEA</sequence>
<dbReference type="InterPro" id="IPR029039">
    <property type="entry name" value="Flavoprotein-like_sf"/>
</dbReference>
<evidence type="ECO:0000256" key="3">
    <source>
        <dbReference type="ARBA" id="ARBA00022448"/>
    </source>
</evidence>
<dbReference type="InterPro" id="IPR008254">
    <property type="entry name" value="Flavodoxin/NO_synth"/>
</dbReference>
<evidence type="ECO:0000256" key="2">
    <source>
        <dbReference type="ARBA" id="ARBA00007121"/>
    </source>
</evidence>
<evidence type="ECO:0000256" key="1">
    <source>
        <dbReference type="ARBA" id="ARBA00001962"/>
    </source>
</evidence>
<reference evidence="6 7" key="1">
    <citation type="submission" date="2018-08" db="EMBL/GenBank/DDBJ databases">
        <title>A genome reference for cultivated species of the human gut microbiota.</title>
        <authorList>
            <person name="Zou Y."/>
            <person name="Xue W."/>
            <person name="Luo G."/>
        </authorList>
    </citation>
    <scope>NUCLEOTIDE SEQUENCE [LARGE SCALE GENOMIC DNA]</scope>
    <source>
        <strain evidence="6 7">AF45-17</strain>
    </source>
</reference>
<dbReference type="InterPro" id="IPR001226">
    <property type="entry name" value="Flavodoxin_CS"/>
</dbReference>
<accession>A0A3E2TTD2</accession>
<dbReference type="PROSITE" id="PS50902">
    <property type="entry name" value="FLAVODOXIN_LIKE"/>
    <property type="match status" value="1"/>
</dbReference>
<evidence type="ECO:0000313" key="6">
    <source>
        <dbReference type="EMBL" id="RGB82463.1"/>
    </source>
</evidence>
<dbReference type="Pfam" id="PF00258">
    <property type="entry name" value="Flavodoxin_1"/>
    <property type="match status" value="1"/>
</dbReference>
<dbReference type="SMART" id="SM00849">
    <property type="entry name" value="Lactamase_B"/>
    <property type="match status" value="1"/>
</dbReference>
<evidence type="ECO:0000259" key="5">
    <source>
        <dbReference type="PROSITE" id="PS50902"/>
    </source>
</evidence>
<dbReference type="InterPro" id="IPR001279">
    <property type="entry name" value="Metallo-B-lactamas"/>
</dbReference>
<organism evidence="6 7">
    <name type="scientific">Coprococcus catus</name>
    <dbReference type="NCBI Taxonomy" id="116085"/>
    <lineage>
        <taxon>Bacteria</taxon>
        <taxon>Bacillati</taxon>
        <taxon>Bacillota</taxon>
        <taxon>Clostridia</taxon>
        <taxon>Lachnospirales</taxon>
        <taxon>Lachnospiraceae</taxon>
        <taxon>Coprococcus</taxon>
    </lineage>
</organism>
<name>A0A3E2TTD2_9FIRM</name>
<keyword evidence="4" id="KW-0249">Electron transport</keyword>
<comment type="similarity">
    <text evidence="2">In the N-terminal section; belongs to the zinc metallo-hydrolase group 3 family.</text>
</comment>
<dbReference type="GO" id="GO:0016651">
    <property type="term" value="F:oxidoreductase activity, acting on NAD(P)H"/>
    <property type="evidence" value="ECO:0007669"/>
    <property type="project" value="UniProtKB-ARBA"/>
</dbReference>
<dbReference type="Pfam" id="PF19583">
    <property type="entry name" value="ODP"/>
    <property type="match status" value="1"/>
</dbReference>
<dbReference type="EMBL" id="QVEP01000001">
    <property type="protein sequence ID" value="RGB82463.1"/>
    <property type="molecule type" value="Genomic_DNA"/>
</dbReference>
<dbReference type="PROSITE" id="PS00201">
    <property type="entry name" value="FLAVODOXIN"/>
    <property type="match status" value="1"/>
</dbReference>
<keyword evidence="3" id="KW-0813">Transport</keyword>
<dbReference type="InterPro" id="IPR045761">
    <property type="entry name" value="ODP_dom"/>
</dbReference>
<dbReference type="Proteomes" id="UP000260773">
    <property type="component" value="Unassembled WGS sequence"/>
</dbReference>
<dbReference type="GO" id="GO:0046872">
    <property type="term" value="F:metal ion binding"/>
    <property type="evidence" value="ECO:0007669"/>
    <property type="project" value="InterPro"/>
</dbReference>
<dbReference type="GO" id="GO:0009055">
    <property type="term" value="F:electron transfer activity"/>
    <property type="evidence" value="ECO:0007669"/>
    <property type="project" value="InterPro"/>
</dbReference>
<dbReference type="AlphaFoldDB" id="A0A3E2TTD2"/>
<comment type="caution">
    <text evidence="6">The sequence shown here is derived from an EMBL/GenBank/DDBJ whole genome shotgun (WGS) entry which is preliminary data.</text>
</comment>
<feature type="domain" description="Flavodoxin-like" evidence="5">
    <location>
        <begin position="255"/>
        <end position="396"/>
    </location>
</feature>
<dbReference type="Gene3D" id="3.40.50.360">
    <property type="match status" value="1"/>
</dbReference>
<protein>
    <submittedName>
        <fullName evidence="6">FprA family A-type flavoprotein</fullName>
    </submittedName>
</protein>
<evidence type="ECO:0000313" key="7">
    <source>
        <dbReference type="Proteomes" id="UP000260773"/>
    </source>
</evidence>
<dbReference type="RefSeq" id="WP_117526530.1">
    <property type="nucleotide sequence ID" value="NZ_JAJCNA010000002.1"/>
</dbReference>
<dbReference type="GO" id="GO:0010181">
    <property type="term" value="F:FMN binding"/>
    <property type="evidence" value="ECO:0007669"/>
    <property type="project" value="InterPro"/>
</dbReference>
<dbReference type="SUPFAM" id="SSF52218">
    <property type="entry name" value="Flavoproteins"/>
    <property type="match status" value="1"/>
</dbReference>
<evidence type="ECO:0000256" key="4">
    <source>
        <dbReference type="ARBA" id="ARBA00022982"/>
    </source>
</evidence>
<dbReference type="SUPFAM" id="SSF56281">
    <property type="entry name" value="Metallo-hydrolase/oxidoreductase"/>
    <property type="match status" value="1"/>
</dbReference>
<dbReference type="PANTHER" id="PTHR32145:SF20">
    <property type="entry name" value="FLAVOPROTEIN"/>
    <property type="match status" value="1"/>
</dbReference>
<dbReference type="InterPro" id="IPR016440">
    <property type="entry name" value="Rubredoxin-O_OxRdtase"/>
</dbReference>
<dbReference type="InterPro" id="IPR051285">
    <property type="entry name" value="NADH_oxidoreductase_modular"/>
</dbReference>
<dbReference type="Gene3D" id="3.60.15.10">
    <property type="entry name" value="Ribonuclease Z/Hydroxyacylglutathione hydrolase-like"/>
    <property type="match status" value="1"/>
</dbReference>
<dbReference type="PIRSF" id="PIRSF005243">
    <property type="entry name" value="ROO"/>
    <property type="match status" value="1"/>
</dbReference>
<dbReference type="CDD" id="cd07709">
    <property type="entry name" value="flavodiiron_proteins_MBL-fold"/>
    <property type="match status" value="1"/>
</dbReference>
<proteinExistence type="inferred from homology"/>